<dbReference type="InterPro" id="IPR018720">
    <property type="entry name" value="DUF2249"/>
</dbReference>
<dbReference type="KEGG" id="bbet:F8237_21510"/>
<organism evidence="2 3">
    <name type="scientific">Bradyrhizobium betae</name>
    <dbReference type="NCBI Taxonomy" id="244734"/>
    <lineage>
        <taxon>Bacteria</taxon>
        <taxon>Pseudomonadati</taxon>
        <taxon>Pseudomonadota</taxon>
        <taxon>Alphaproteobacteria</taxon>
        <taxon>Hyphomicrobiales</taxon>
        <taxon>Nitrobacteraceae</taxon>
        <taxon>Bradyrhizobium</taxon>
    </lineage>
</organism>
<dbReference type="CDD" id="cd00291">
    <property type="entry name" value="SirA_YedF_YeeD"/>
    <property type="match status" value="1"/>
</dbReference>
<protein>
    <submittedName>
        <fullName evidence="2">DUF2249 domain-containing protein</fullName>
    </submittedName>
</protein>
<evidence type="ECO:0000259" key="1">
    <source>
        <dbReference type="Pfam" id="PF10006"/>
    </source>
</evidence>
<gene>
    <name evidence="2" type="ORF">F8237_21510</name>
</gene>
<dbReference type="RefSeq" id="WP_151647706.1">
    <property type="nucleotide sequence ID" value="NZ_CP044543.1"/>
</dbReference>
<feature type="domain" description="DUF2249" evidence="1">
    <location>
        <begin position="101"/>
        <end position="167"/>
    </location>
</feature>
<dbReference type="OrthoDB" id="30295at2"/>
<dbReference type="Proteomes" id="UP000325641">
    <property type="component" value="Chromosome"/>
</dbReference>
<dbReference type="Gene3D" id="3.30.110.40">
    <property type="entry name" value="TusA-like domain"/>
    <property type="match status" value="1"/>
</dbReference>
<dbReference type="InterPro" id="IPR036868">
    <property type="entry name" value="TusA-like_sf"/>
</dbReference>
<sequence>MTQASRELDVRPILRSGGEPFSAIMQAVNGLGAGQALRLLATFEPVPLYTVLGKKGFDHAAREIGDGDWEVLFTPQAQAASAQPAPNGVAASGWPEPVRQLDNRDLDPPEPMVRTLAAVEELQPGEVLCALLCREPVFLLPELGKRGFEWLGAFEADRTTYKLLIRKGAQPEAAQ</sequence>
<proteinExistence type="predicted"/>
<evidence type="ECO:0000313" key="2">
    <source>
        <dbReference type="EMBL" id="QFI74759.1"/>
    </source>
</evidence>
<dbReference type="AlphaFoldDB" id="A0A5P6P8P8"/>
<dbReference type="SUPFAM" id="SSF64307">
    <property type="entry name" value="SirA-like"/>
    <property type="match status" value="1"/>
</dbReference>
<dbReference type="EMBL" id="CP044543">
    <property type="protein sequence ID" value="QFI74759.1"/>
    <property type="molecule type" value="Genomic_DNA"/>
</dbReference>
<evidence type="ECO:0000313" key="3">
    <source>
        <dbReference type="Proteomes" id="UP000325641"/>
    </source>
</evidence>
<feature type="domain" description="DUF2249" evidence="1">
    <location>
        <begin position="7"/>
        <end position="74"/>
    </location>
</feature>
<accession>A0A5P6P8P8</accession>
<reference evidence="3" key="1">
    <citation type="submission" date="2019-10" db="EMBL/GenBank/DDBJ databases">
        <title>Complete Genome Sequence of Bradyrhizobium betae type strain PL7HG1T.</title>
        <authorList>
            <person name="Bromfield E.S.P."/>
            <person name="Cloutier S."/>
        </authorList>
    </citation>
    <scope>NUCLEOTIDE SEQUENCE [LARGE SCALE GENOMIC DNA]</scope>
    <source>
        <strain evidence="3">PL7HG1</strain>
    </source>
</reference>
<name>A0A5P6P8P8_9BRAD</name>
<dbReference type="Pfam" id="PF10006">
    <property type="entry name" value="DUF2249"/>
    <property type="match status" value="2"/>
</dbReference>